<evidence type="ECO:0000313" key="3">
    <source>
        <dbReference type="Proteomes" id="UP000487350"/>
    </source>
</evidence>
<organism evidence="2 3">
    <name type="scientific">Caenimonas koreensis DSM 17982</name>
    <dbReference type="NCBI Taxonomy" id="1121255"/>
    <lineage>
        <taxon>Bacteria</taxon>
        <taxon>Pseudomonadati</taxon>
        <taxon>Pseudomonadota</taxon>
        <taxon>Betaproteobacteria</taxon>
        <taxon>Burkholderiales</taxon>
        <taxon>Comamonadaceae</taxon>
        <taxon>Caenimonas</taxon>
    </lineage>
</organism>
<evidence type="ECO:0000256" key="1">
    <source>
        <dbReference type="SAM" id="Phobius"/>
    </source>
</evidence>
<comment type="caution">
    <text evidence="2">The sequence shown here is derived from an EMBL/GenBank/DDBJ whole genome shotgun (WGS) entry which is preliminary data.</text>
</comment>
<feature type="transmembrane region" description="Helical" evidence="1">
    <location>
        <begin position="23"/>
        <end position="45"/>
    </location>
</feature>
<dbReference type="OrthoDB" id="8858118at2"/>
<reference evidence="2 3" key="1">
    <citation type="submission" date="2019-11" db="EMBL/GenBank/DDBJ databases">
        <title>Caenimonas koreensis gen. nov., sp. nov., isolated from activated sludge.</title>
        <authorList>
            <person name="Seung H.R."/>
        </authorList>
    </citation>
    <scope>NUCLEOTIDE SEQUENCE [LARGE SCALE GENOMIC DNA]</scope>
    <source>
        <strain evidence="2 3">EMB320</strain>
    </source>
</reference>
<name>A0A844B9B6_9BURK</name>
<evidence type="ECO:0000313" key="2">
    <source>
        <dbReference type="EMBL" id="MRD49733.1"/>
    </source>
</evidence>
<dbReference type="Proteomes" id="UP000487350">
    <property type="component" value="Unassembled WGS sequence"/>
</dbReference>
<gene>
    <name evidence="2" type="ORF">GHT07_20895</name>
</gene>
<proteinExistence type="predicted"/>
<protein>
    <submittedName>
        <fullName evidence="2">Uncharacterized protein</fullName>
    </submittedName>
</protein>
<sequence length="159" mass="16884">MLLVLASLGAAVRYWSPDPSLAHDIGTLMLVLWLPAIGNLIAYVVREAQARMHQRAGFDARPLFTKHFCAQLVVVPGHAALVQSMAAGDTRCIVLLGTEAFSARTAVPLRTLLGITTGDAVLAEIELLRPELALARLVAPTRFHLVVGTTAVAEGTVAP</sequence>
<keyword evidence="1" id="KW-0472">Membrane</keyword>
<keyword evidence="3" id="KW-1185">Reference proteome</keyword>
<accession>A0A844B9B6</accession>
<keyword evidence="1" id="KW-0812">Transmembrane</keyword>
<dbReference type="AlphaFoldDB" id="A0A844B9B6"/>
<dbReference type="RefSeq" id="WP_153587026.1">
    <property type="nucleotide sequence ID" value="NZ_WJBU01000031.1"/>
</dbReference>
<dbReference type="EMBL" id="WJBU01000031">
    <property type="protein sequence ID" value="MRD49733.1"/>
    <property type="molecule type" value="Genomic_DNA"/>
</dbReference>
<keyword evidence="1" id="KW-1133">Transmembrane helix</keyword>